<dbReference type="SMART" id="SM00220">
    <property type="entry name" value="S_TKc"/>
    <property type="match status" value="1"/>
</dbReference>
<dbReference type="GO" id="GO:0005509">
    <property type="term" value="F:calcium ion binding"/>
    <property type="evidence" value="ECO:0007669"/>
    <property type="project" value="InterPro"/>
</dbReference>
<dbReference type="PROSITE" id="PS00018">
    <property type="entry name" value="EF_HAND_1"/>
    <property type="match status" value="4"/>
</dbReference>
<evidence type="ECO:0000256" key="7">
    <source>
        <dbReference type="ARBA" id="ARBA00022777"/>
    </source>
</evidence>
<dbReference type="Gene3D" id="1.10.510.10">
    <property type="entry name" value="Transferase(Phosphotransferase) domain 1"/>
    <property type="match status" value="1"/>
</dbReference>
<dbReference type="PROSITE" id="PS00108">
    <property type="entry name" value="PROTEIN_KINASE_ST"/>
    <property type="match status" value="1"/>
</dbReference>
<dbReference type="GO" id="GO:0043226">
    <property type="term" value="C:organelle"/>
    <property type="evidence" value="ECO:0007669"/>
    <property type="project" value="UniProtKB-ARBA"/>
</dbReference>
<proteinExistence type="predicted"/>
<dbReference type="InterPro" id="IPR000719">
    <property type="entry name" value="Prot_kinase_dom"/>
</dbReference>
<dbReference type="Gene3D" id="1.10.238.10">
    <property type="entry name" value="EF-hand"/>
    <property type="match status" value="1"/>
</dbReference>
<sequence length="680" mass="75350">MKGPTKPGAQNGTKQRSSGPTRAGHVAVLNKHGSFRAPAAGSASATTTQNQPASQAEFSGRTSLNASALALCPRSTAWQIVAARGQSIIPKSTDYTASASDEGVLRLPGRTELEPSMVTSVFGFQRNLLEKYHLGRVIGAGSFGVVRECVEKATGRINAVKTIPKVPKRGLPTPRYLLKLRTEVEIMQQLGYSLDAVNLRDVFEDDDAIHLVMELCEGGALLERIESHKYSEKYIARLTRCILRFISQCHAKGIIYRDVKPDNFLFLRHDDESPLKATDFGLSIRHWPDEPKLTSRSGTPAYMAPELVLQSYDEKCDIWSVGMLTYQLLTGRFPFWEDVRTQSLSDVWKAILTQDVNWNAPELKQLSPSAIDLLKRLLQRDPAMRPSAFVALEHPWLSEEGRARDLPLQGSVVQRLQRFSTFGHLKQLVLKMIVDEIQNEKAEGKSPTSRKARQALGNLQDLFKELDTDGSGAITLEELSQGLRRQGYQLADNEIENLMRRVDFDHNGTVDLSEFITTLMDWDQVQGEQGWQVYLDHAFRKMDHDGDGYISLDELLQQLPPLRPALGSLEAPGPGALAQAVVSGAAAAFGFGTGTGAGAFQGRAFDGDQERLAEAKLMLREADINGDGKISREEFFELLKESHAPDSLSFYDDRLGIDTQERPTPVVPRQIVGKASWLNP</sequence>
<accession>A0A835Y4I1</accession>
<feature type="compositionally biased region" description="Polar residues" evidence="10">
    <location>
        <begin position="8"/>
        <end position="20"/>
    </location>
</feature>
<dbReference type="GO" id="GO:0004674">
    <property type="term" value="F:protein serine/threonine kinase activity"/>
    <property type="evidence" value="ECO:0007669"/>
    <property type="project" value="UniProtKB-KW"/>
</dbReference>
<evidence type="ECO:0000256" key="9">
    <source>
        <dbReference type="ARBA" id="ARBA00022840"/>
    </source>
</evidence>
<evidence type="ECO:0000256" key="8">
    <source>
        <dbReference type="ARBA" id="ARBA00022837"/>
    </source>
</evidence>
<feature type="domain" description="EF-hand" evidence="12">
    <location>
        <begin position="535"/>
        <end position="565"/>
    </location>
</feature>
<dbReference type="Pfam" id="PF00069">
    <property type="entry name" value="Pkinase"/>
    <property type="match status" value="1"/>
</dbReference>
<gene>
    <name evidence="13" type="ORF">HYH03_010796</name>
</gene>
<dbReference type="SUPFAM" id="SSF56112">
    <property type="entry name" value="Protein kinase-like (PK-like)"/>
    <property type="match status" value="1"/>
</dbReference>
<keyword evidence="7" id="KW-0418">Kinase</keyword>
<keyword evidence="8" id="KW-0106">Calcium</keyword>
<evidence type="ECO:0000256" key="6">
    <source>
        <dbReference type="ARBA" id="ARBA00022741"/>
    </source>
</evidence>
<dbReference type="SUPFAM" id="SSF47473">
    <property type="entry name" value="EF-hand"/>
    <property type="match status" value="1"/>
</dbReference>
<dbReference type="GO" id="GO:0005524">
    <property type="term" value="F:ATP binding"/>
    <property type="evidence" value="ECO:0007669"/>
    <property type="project" value="UniProtKB-KW"/>
</dbReference>
<comment type="subcellular location">
    <subcellularLocation>
        <location evidence="1">Cytoplasm</location>
    </subcellularLocation>
</comment>
<feature type="domain" description="EF-hand" evidence="12">
    <location>
        <begin position="454"/>
        <end position="489"/>
    </location>
</feature>
<dbReference type="FunFam" id="1.10.238.10:FF:000178">
    <property type="entry name" value="Calmodulin-2 A"/>
    <property type="match status" value="1"/>
</dbReference>
<protein>
    <submittedName>
        <fullName evidence="13">Uncharacterized protein</fullName>
    </submittedName>
</protein>
<evidence type="ECO:0000256" key="3">
    <source>
        <dbReference type="ARBA" id="ARBA00022527"/>
    </source>
</evidence>
<dbReference type="PROSITE" id="PS50011">
    <property type="entry name" value="PROTEIN_KINASE_DOM"/>
    <property type="match status" value="1"/>
</dbReference>
<evidence type="ECO:0000256" key="4">
    <source>
        <dbReference type="ARBA" id="ARBA00022679"/>
    </source>
</evidence>
<dbReference type="EMBL" id="JAEHOE010000058">
    <property type="protein sequence ID" value="KAG2490879.1"/>
    <property type="molecule type" value="Genomic_DNA"/>
</dbReference>
<organism evidence="13 14">
    <name type="scientific">Edaphochlamys debaryana</name>
    <dbReference type="NCBI Taxonomy" id="47281"/>
    <lineage>
        <taxon>Eukaryota</taxon>
        <taxon>Viridiplantae</taxon>
        <taxon>Chlorophyta</taxon>
        <taxon>core chlorophytes</taxon>
        <taxon>Chlorophyceae</taxon>
        <taxon>CS clade</taxon>
        <taxon>Chlamydomonadales</taxon>
        <taxon>Chlamydomonadales incertae sedis</taxon>
        <taxon>Edaphochlamys</taxon>
    </lineage>
</organism>
<evidence type="ECO:0000259" key="11">
    <source>
        <dbReference type="PROSITE" id="PS50011"/>
    </source>
</evidence>
<feature type="domain" description="Protein kinase" evidence="11">
    <location>
        <begin position="132"/>
        <end position="397"/>
    </location>
</feature>
<keyword evidence="9" id="KW-0067">ATP-binding</keyword>
<feature type="domain" description="EF-hand" evidence="12">
    <location>
        <begin position="490"/>
        <end position="525"/>
    </location>
</feature>
<feature type="region of interest" description="Disordered" evidence="10">
    <location>
        <begin position="1"/>
        <end position="32"/>
    </location>
</feature>
<dbReference type="AlphaFoldDB" id="A0A835Y4I1"/>
<dbReference type="Gene3D" id="3.30.200.20">
    <property type="entry name" value="Phosphorylase Kinase, domain 1"/>
    <property type="match status" value="1"/>
</dbReference>
<evidence type="ECO:0000259" key="12">
    <source>
        <dbReference type="PROSITE" id="PS50222"/>
    </source>
</evidence>
<dbReference type="GO" id="GO:0005737">
    <property type="term" value="C:cytoplasm"/>
    <property type="evidence" value="ECO:0007669"/>
    <property type="project" value="UniProtKB-SubCell"/>
</dbReference>
<dbReference type="InterPro" id="IPR018247">
    <property type="entry name" value="EF_Hand_1_Ca_BS"/>
</dbReference>
<dbReference type="CDD" id="cd00051">
    <property type="entry name" value="EFh"/>
    <property type="match status" value="2"/>
</dbReference>
<evidence type="ECO:0000256" key="1">
    <source>
        <dbReference type="ARBA" id="ARBA00004496"/>
    </source>
</evidence>
<evidence type="ECO:0000313" key="14">
    <source>
        <dbReference type="Proteomes" id="UP000612055"/>
    </source>
</evidence>
<dbReference type="PROSITE" id="PS50222">
    <property type="entry name" value="EF_HAND_2"/>
    <property type="match status" value="4"/>
</dbReference>
<evidence type="ECO:0000256" key="10">
    <source>
        <dbReference type="SAM" id="MobiDB-lite"/>
    </source>
</evidence>
<dbReference type="InterPro" id="IPR011992">
    <property type="entry name" value="EF-hand-dom_pair"/>
</dbReference>
<dbReference type="PANTHER" id="PTHR24349">
    <property type="entry name" value="SERINE/THREONINE-PROTEIN KINASE"/>
    <property type="match status" value="1"/>
</dbReference>
<dbReference type="CDD" id="cd05117">
    <property type="entry name" value="STKc_CAMK"/>
    <property type="match status" value="1"/>
</dbReference>
<reference evidence="13" key="1">
    <citation type="journal article" date="2020" name="bioRxiv">
        <title>Comparative genomics of Chlamydomonas.</title>
        <authorList>
            <person name="Craig R.J."/>
            <person name="Hasan A.R."/>
            <person name="Ness R.W."/>
            <person name="Keightley P.D."/>
        </authorList>
    </citation>
    <scope>NUCLEOTIDE SEQUENCE</scope>
    <source>
        <strain evidence="13">CCAP 11/70</strain>
    </source>
</reference>
<keyword evidence="6" id="KW-0547">Nucleotide-binding</keyword>
<evidence type="ECO:0000256" key="2">
    <source>
        <dbReference type="ARBA" id="ARBA00022490"/>
    </source>
</evidence>
<dbReference type="Proteomes" id="UP000612055">
    <property type="component" value="Unassembled WGS sequence"/>
</dbReference>
<dbReference type="FunFam" id="1.10.510.10:FF:000739">
    <property type="entry name" value="CAMK/CDPK protein kinase"/>
    <property type="match status" value="1"/>
</dbReference>
<dbReference type="InterPro" id="IPR011009">
    <property type="entry name" value="Kinase-like_dom_sf"/>
</dbReference>
<feature type="domain" description="EF-hand" evidence="12">
    <location>
        <begin position="610"/>
        <end position="645"/>
    </location>
</feature>
<dbReference type="InterPro" id="IPR008271">
    <property type="entry name" value="Ser/Thr_kinase_AS"/>
</dbReference>
<dbReference type="Pfam" id="PF13499">
    <property type="entry name" value="EF-hand_7"/>
    <property type="match status" value="2"/>
</dbReference>
<dbReference type="SMART" id="SM00054">
    <property type="entry name" value="EFh"/>
    <property type="match status" value="4"/>
</dbReference>
<evidence type="ECO:0000256" key="5">
    <source>
        <dbReference type="ARBA" id="ARBA00022737"/>
    </source>
</evidence>
<dbReference type="InterPro" id="IPR002048">
    <property type="entry name" value="EF_hand_dom"/>
</dbReference>
<name>A0A835Y4I1_9CHLO</name>
<keyword evidence="14" id="KW-1185">Reference proteome</keyword>
<comment type="caution">
    <text evidence="13">The sequence shown here is derived from an EMBL/GenBank/DDBJ whole genome shotgun (WGS) entry which is preliminary data.</text>
</comment>
<keyword evidence="4" id="KW-0808">Transferase</keyword>
<keyword evidence="5" id="KW-0677">Repeat</keyword>
<keyword evidence="3" id="KW-0723">Serine/threonine-protein kinase</keyword>
<evidence type="ECO:0000313" key="13">
    <source>
        <dbReference type="EMBL" id="KAG2490879.1"/>
    </source>
</evidence>
<dbReference type="OrthoDB" id="40902at2759"/>
<keyword evidence="2" id="KW-0963">Cytoplasm</keyword>
<dbReference type="InterPro" id="IPR050205">
    <property type="entry name" value="CDPK_Ser/Thr_kinases"/>
</dbReference>